<dbReference type="EMBL" id="MPUH01000028">
    <property type="protein sequence ID" value="OMJ94329.1"/>
    <property type="molecule type" value="Genomic_DNA"/>
</dbReference>
<feature type="compositionally biased region" description="Polar residues" evidence="1">
    <location>
        <begin position="13"/>
        <end position="38"/>
    </location>
</feature>
<feature type="region of interest" description="Disordered" evidence="1">
    <location>
        <begin position="198"/>
        <end position="226"/>
    </location>
</feature>
<feature type="compositionally biased region" description="Basic and acidic residues" evidence="1">
    <location>
        <begin position="43"/>
        <end position="83"/>
    </location>
</feature>
<keyword evidence="3" id="KW-1185">Reference proteome</keyword>
<dbReference type="Proteomes" id="UP000187209">
    <property type="component" value="Unassembled WGS sequence"/>
</dbReference>
<name>A0A1R2CZ98_9CILI</name>
<dbReference type="AlphaFoldDB" id="A0A1R2CZ98"/>
<feature type="region of interest" description="Disordered" evidence="1">
    <location>
        <begin position="384"/>
        <end position="422"/>
    </location>
</feature>
<evidence type="ECO:0000256" key="1">
    <source>
        <dbReference type="SAM" id="MobiDB-lite"/>
    </source>
</evidence>
<feature type="region of interest" description="Disordered" evidence="1">
    <location>
        <begin position="1"/>
        <end position="83"/>
    </location>
</feature>
<gene>
    <name evidence="2" type="ORF">SteCoe_2529</name>
</gene>
<feature type="compositionally biased region" description="Pro residues" evidence="1">
    <location>
        <begin position="392"/>
        <end position="408"/>
    </location>
</feature>
<evidence type="ECO:0000313" key="2">
    <source>
        <dbReference type="EMBL" id="OMJ94329.1"/>
    </source>
</evidence>
<protein>
    <submittedName>
        <fullName evidence="2">Uncharacterized protein</fullName>
    </submittedName>
</protein>
<comment type="caution">
    <text evidence="2">The sequence shown here is derived from an EMBL/GenBank/DDBJ whole genome shotgun (WGS) entry which is preliminary data.</text>
</comment>
<proteinExistence type="predicted"/>
<accession>A0A1R2CZ98</accession>
<evidence type="ECO:0000313" key="3">
    <source>
        <dbReference type="Proteomes" id="UP000187209"/>
    </source>
</evidence>
<organism evidence="2 3">
    <name type="scientific">Stentor coeruleus</name>
    <dbReference type="NCBI Taxonomy" id="5963"/>
    <lineage>
        <taxon>Eukaryota</taxon>
        <taxon>Sar</taxon>
        <taxon>Alveolata</taxon>
        <taxon>Ciliophora</taxon>
        <taxon>Postciliodesmatophora</taxon>
        <taxon>Heterotrichea</taxon>
        <taxon>Heterotrichida</taxon>
        <taxon>Stentoridae</taxon>
        <taxon>Stentor</taxon>
    </lineage>
</organism>
<reference evidence="2 3" key="1">
    <citation type="submission" date="2016-11" db="EMBL/GenBank/DDBJ databases">
        <title>The macronuclear genome of Stentor coeruleus: a giant cell with tiny introns.</title>
        <authorList>
            <person name="Slabodnick M."/>
            <person name="Ruby J.G."/>
            <person name="Reiff S.B."/>
            <person name="Swart E.C."/>
            <person name="Gosai S."/>
            <person name="Prabakaran S."/>
            <person name="Witkowska E."/>
            <person name="Larue G.E."/>
            <person name="Fisher S."/>
            <person name="Freeman R.M."/>
            <person name="Gunawardena J."/>
            <person name="Chu W."/>
            <person name="Stover N.A."/>
            <person name="Gregory B.D."/>
            <person name="Nowacki M."/>
            <person name="Derisi J."/>
            <person name="Roy S.W."/>
            <person name="Marshall W.F."/>
            <person name="Sood P."/>
        </authorList>
    </citation>
    <scope>NUCLEOTIDE SEQUENCE [LARGE SCALE GENOMIC DNA]</scope>
    <source>
        <strain evidence="2">WM001</strain>
    </source>
</reference>
<sequence length="433" mass="47249">MSDSSDSEDIVIKTTNKPLPTPSRTINMEYRPNNSKQELNVKLQKDYNHPAKKSEAFNVKIDKRIENKNKREDPQGKNDNKKDFNIAAPESCIQFTPNFGQNAGFPIINQNFDYKAGELYQNNQNSGKVIEDGSGVYIASNLPGGSGFAPKDPISIDNKIFLPQGNPIPSKPLVNINPMQPLPIPNAIIFNNVGPNPPNFNTSNLKPSPPPNLNPTIPSQAPPKNPYHSSINMQISPPKLGENLMKILPPNPKIPDNLPSNLPSGLPQSKPIFSNLPPPLVSSINSPYPQMQPLEVLNPQKPSPEISNIPPNSEIPAKFNIIPPGIPQEKPKILGPPPSLINPNWNPPIPAFEILNPQKPSPEISNIPPNSEIPAKFNIISPGIPQGKPIISGPPPPLTNPNWNPPIPTFEKPSPEISGFPPKLGINVSPNFY</sequence>